<accession>A0A840P135</accession>
<proteinExistence type="predicted"/>
<reference evidence="1 2" key="1">
    <citation type="submission" date="2020-08" db="EMBL/GenBank/DDBJ databases">
        <title>Genomic Encyclopedia of Type Strains, Phase IV (KMG-IV): sequencing the most valuable type-strain genomes for metagenomic binning, comparative biology and taxonomic classification.</title>
        <authorList>
            <person name="Goeker M."/>
        </authorList>
    </citation>
    <scope>NUCLEOTIDE SEQUENCE [LARGE SCALE GENOMIC DNA]</scope>
    <source>
        <strain evidence="1 2">DSM 45615</strain>
    </source>
</reference>
<dbReference type="AlphaFoldDB" id="A0A840P135"/>
<name>A0A840P135_9ACTN</name>
<evidence type="ECO:0000313" key="1">
    <source>
        <dbReference type="EMBL" id="MBB5133092.1"/>
    </source>
</evidence>
<evidence type="ECO:0000313" key="2">
    <source>
        <dbReference type="Proteomes" id="UP000578449"/>
    </source>
</evidence>
<dbReference type="EMBL" id="JACHGN010000005">
    <property type="protein sequence ID" value="MBB5133092.1"/>
    <property type="molecule type" value="Genomic_DNA"/>
</dbReference>
<comment type="caution">
    <text evidence="1">The sequence shown here is derived from an EMBL/GenBank/DDBJ whole genome shotgun (WGS) entry which is preliminary data.</text>
</comment>
<sequence>MHQDRRVAAHIVAGPEPADVGQQANGHRITARVEDTLREQPHTTAGALPMGSALRPDGIGGLLLLIRNRVLAVTVSPRSSSGDFSSVTLFHRSAWCTG</sequence>
<organism evidence="1 2">
    <name type="scientific">Thermocatellispora tengchongensis</name>
    <dbReference type="NCBI Taxonomy" id="1073253"/>
    <lineage>
        <taxon>Bacteria</taxon>
        <taxon>Bacillati</taxon>
        <taxon>Actinomycetota</taxon>
        <taxon>Actinomycetes</taxon>
        <taxon>Streptosporangiales</taxon>
        <taxon>Streptosporangiaceae</taxon>
        <taxon>Thermocatellispora</taxon>
    </lineage>
</organism>
<dbReference type="Proteomes" id="UP000578449">
    <property type="component" value="Unassembled WGS sequence"/>
</dbReference>
<protein>
    <submittedName>
        <fullName evidence="1">Uncharacterized protein</fullName>
    </submittedName>
</protein>
<gene>
    <name evidence="1" type="ORF">HNP84_002813</name>
</gene>
<keyword evidence="2" id="KW-1185">Reference proteome</keyword>